<dbReference type="InterPro" id="IPR006143">
    <property type="entry name" value="RND_pump_MFP"/>
</dbReference>
<dbReference type="Gene3D" id="2.40.420.20">
    <property type="match status" value="1"/>
</dbReference>
<dbReference type="RefSeq" id="WP_071523813.1">
    <property type="nucleotide sequence ID" value="NZ_JACDXE010000058.1"/>
</dbReference>
<dbReference type="InterPro" id="IPR058627">
    <property type="entry name" value="MdtA-like_C"/>
</dbReference>
<evidence type="ECO:0000256" key="1">
    <source>
        <dbReference type="ARBA" id="ARBA00004236"/>
    </source>
</evidence>
<evidence type="ECO:0000313" key="8">
    <source>
        <dbReference type="EMBL" id="AMK08324.1"/>
    </source>
</evidence>
<dbReference type="Gene3D" id="2.40.50.100">
    <property type="match status" value="2"/>
</dbReference>
<comment type="subcellular location">
    <subcellularLocation>
        <location evidence="1">Cell membrane</location>
    </subcellularLocation>
</comment>
<name>A0A126QHG8_PASMD</name>
<sequence>MRKYSKYALLVLLLCLVTFYYISEEENSSDIIFPAIRSDIQKVITASGILQAKEEVEIGSQASGQVKQIVVQEGQRVKKGDLLALIDPRIAETELKLAKAELESAEANLEVKRANLVLSEVNLARHYQLNKKEATTKKDIEEAENKRIIASAELRMAQSQVESAKVKVEKASTELGYTEIRSPLDGVVISVVAQSGQTLAASQQTPVLMKLAVIDTMKVNARVSEADVIDLQVGAPVHFTLLGAPHAQFHAKLSAIKLSPVKVSEATYYYATFEVPNPDHKLRIAMTAEVSILLDKRENVVTLPISALGQMLKPNHYSVTVLNQSGEKEQVIVKTGLKDGARIEIVEGLSEGDNVVLSVNPATSLNDEEIYDLGL</sequence>
<gene>
    <name evidence="8" type="primary">PM0997</name>
</gene>
<dbReference type="PANTHER" id="PTHR30469">
    <property type="entry name" value="MULTIDRUG RESISTANCE PROTEIN MDTA"/>
    <property type="match status" value="1"/>
</dbReference>
<organism evidence="8">
    <name type="scientific">Pasteurella multocida</name>
    <dbReference type="NCBI Taxonomy" id="747"/>
    <lineage>
        <taxon>Bacteria</taxon>
        <taxon>Pseudomonadati</taxon>
        <taxon>Pseudomonadota</taxon>
        <taxon>Gammaproteobacteria</taxon>
        <taxon>Pasteurellales</taxon>
        <taxon>Pasteurellaceae</taxon>
        <taxon>Pasteurella</taxon>
    </lineage>
</organism>
<dbReference type="Pfam" id="PF25967">
    <property type="entry name" value="RND-MFP_C"/>
    <property type="match status" value="1"/>
</dbReference>
<evidence type="ECO:0000259" key="6">
    <source>
        <dbReference type="Pfam" id="PF25944"/>
    </source>
</evidence>
<dbReference type="GO" id="GO:1990281">
    <property type="term" value="C:efflux pump complex"/>
    <property type="evidence" value="ECO:0007669"/>
    <property type="project" value="TreeGrafter"/>
</dbReference>
<feature type="domain" description="Multidrug resistance protein MdtA-like barrel-sandwich hybrid" evidence="5">
    <location>
        <begin position="55"/>
        <end position="208"/>
    </location>
</feature>
<dbReference type="InterPro" id="IPR058626">
    <property type="entry name" value="MdtA-like_b-barrel"/>
</dbReference>
<dbReference type="AlphaFoldDB" id="A0A126QHG8"/>
<evidence type="ECO:0000256" key="2">
    <source>
        <dbReference type="ARBA" id="ARBA00009477"/>
    </source>
</evidence>
<evidence type="ECO:0000256" key="4">
    <source>
        <dbReference type="SAM" id="Coils"/>
    </source>
</evidence>
<comment type="similarity">
    <text evidence="2">Belongs to the membrane fusion protein (MFP) (TC 8.A.1) family.</text>
</comment>
<dbReference type="NCBIfam" id="TIGR01730">
    <property type="entry name" value="RND_mfp"/>
    <property type="match status" value="1"/>
</dbReference>
<dbReference type="GO" id="GO:0015562">
    <property type="term" value="F:efflux transmembrane transporter activity"/>
    <property type="evidence" value="ECO:0007669"/>
    <property type="project" value="TreeGrafter"/>
</dbReference>
<accession>A0A126QHG8</accession>
<evidence type="ECO:0000259" key="7">
    <source>
        <dbReference type="Pfam" id="PF25967"/>
    </source>
</evidence>
<feature type="domain" description="Multidrug resistance protein MdtA-like C-terminal permuted SH3" evidence="7">
    <location>
        <begin position="299"/>
        <end position="358"/>
    </location>
</feature>
<dbReference type="Pfam" id="PF25917">
    <property type="entry name" value="BSH_RND"/>
    <property type="match status" value="1"/>
</dbReference>
<evidence type="ECO:0000259" key="5">
    <source>
        <dbReference type="Pfam" id="PF25917"/>
    </source>
</evidence>
<keyword evidence="4" id="KW-0175">Coiled coil</keyword>
<dbReference type="Pfam" id="PF25944">
    <property type="entry name" value="Beta-barrel_RND"/>
    <property type="match status" value="1"/>
</dbReference>
<keyword evidence="3" id="KW-0813">Transport</keyword>
<dbReference type="EMBL" id="KP660485">
    <property type="protein sequence ID" value="AMK08324.1"/>
    <property type="molecule type" value="Genomic_DNA"/>
</dbReference>
<proteinExistence type="inferred from homology"/>
<dbReference type="Gene3D" id="2.40.30.170">
    <property type="match status" value="1"/>
</dbReference>
<dbReference type="InterPro" id="IPR058625">
    <property type="entry name" value="MdtA-like_BSH"/>
</dbReference>
<dbReference type="SUPFAM" id="SSF111369">
    <property type="entry name" value="HlyD-like secretion proteins"/>
    <property type="match status" value="1"/>
</dbReference>
<feature type="domain" description="Multidrug resistance protein MdtA-like beta-barrel" evidence="6">
    <location>
        <begin position="216"/>
        <end position="295"/>
    </location>
</feature>
<protein>
    <submittedName>
        <fullName evidence="8">PM0997 protein</fullName>
    </submittedName>
</protein>
<reference evidence="8" key="1">
    <citation type="submission" date="2015-01" db="EMBL/GenBank/DDBJ databases">
        <title>Draft genome sequence of Pasteurella multocida isolated from alpaca pneumonia.</title>
        <authorList>
            <person name="Maturrano L."/>
            <person name="Hurtado R."/>
            <person name="Allasi N."/>
            <person name="Juscamayta E."/>
            <person name="Fernandez D."/>
            <person name="Maximiliano J."/>
            <person name="Rimac R."/>
            <person name="Rosadio R."/>
        </authorList>
    </citation>
    <scope>NUCLEOTIDE SEQUENCE</scope>
    <source>
        <strain evidence="8">UNMSM</strain>
    </source>
</reference>
<evidence type="ECO:0000256" key="3">
    <source>
        <dbReference type="ARBA" id="ARBA00022448"/>
    </source>
</evidence>
<dbReference type="PANTHER" id="PTHR30469:SF33">
    <property type="entry name" value="SLR1207 PROTEIN"/>
    <property type="match status" value="1"/>
</dbReference>
<feature type="coiled-coil region" evidence="4">
    <location>
        <begin position="90"/>
        <end position="174"/>
    </location>
</feature>